<reference evidence="8" key="1">
    <citation type="submission" date="2022-01" db="EMBL/GenBank/DDBJ databases">
        <title>Genome Sequence Resource for Two Populations of Ditylenchus destructor, the Migratory Endoparasitic Phytonematode.</title>
        <authorList>
            <person name="Zhang H."/>
            <person name="Lin R."/>
            <person name="Xie B."/>
        </authorList>
    </citation>
    <scope>NUCLEOTIDE SEQUENCE</scope>
    <source>
        <strain evidence="8">BazhouSP</strain>
    </source>
</reference>
<dbReference type="PANTHER" id="PTHR48022:SF2">
    <property type="entry name" value="PLASTIDIC GLUCOSE TRANSPORTER 4"/>
    <property type="match status" value="1"/>
</dbReference>
<comment type="subcellular location">
    <subcellularLocation>
        <location evidence="1">Membrane</location>
        <topology evidence="1">Multi-pass membrane protein</topology>
    </subcellularLocation>
</comment>
<dbReference type="PROSITE" id="PS50850">
    <property type="entry name" value="MFS"/>
    <property type="match status" value="1"/>
</dbReference>
<feature type="domain" description="Major facilitator superfamily (MFS) profile" evidence="7">
    <location>
        <begin position="1"/>
        <end position="361"/>
    </location>
</feature>
<dbReference type="GO" id="GO:0016020">
    <property type="term" value="C:membrane"/>
    <property type="evidence" value="ECO:0007669"/>
    <property type="project" value="UniProtKB-SubCell"/>
</dbReference>
<evidence type="ECO:0000256" key="2">
    <source>
        <dbReference type="ARBA" id="ARBA00010992"/>
    </source>
</evidence>
<evidence type="ECO:0000313" key="8">
    <source>
        <dbReference type="EMBL" id="KAI1691146.1"/>
    </source>
</evidence>
<dbReference type="InterPro" id="IPR036259">
    <property type="entry name" value="MFS_trans_sf"/>
</dbReference>
<evidence type="ECO:0000256" key="3">
    <source>
        <dbReference type="ARBA" id="ARBA00022692"/>
    </source>
</evidence>
<keyword evidence="9" id="KW-1185">Reference proteome</keyword>
<evidence type="ECO:0000256" key="4">
    <source>
        <dbReference type="ARBA" id="ARBA00022989"/>
    </source>
</evidence>
<keyword evidence="4 6" id="KW-1133">Transmembrane helix</keyword>
<feature type="transmembrane region" description="Helical" evidence="6">
    <location>
        <begin position="338"/>
        <end position="357"/>
    </location>
</feature>
<feature type="transmembrane region" description="Helical" evidence="6">
    <location>
        <begin position="96"/>
        <end position="119"/>
    </location>
</feature>
<dbReference type="Pfam" id="PF00083">
    <property type="entry name" value="Sugar_tr"/>
    <property type="match status" value="1"/>
</dbReference>
<proteinExistence type="inferred from homology"/>
<feature type="transmembrane region" description="Helical" evidence="6">
    <location>
        <begin position="239"/>
        <end position="257"/>
    </location>
</feature>
<dbReference type="InterPro" id="IPR020846">
    <property type="entry name" value="MFS_dom"/>
</dbReference>
<comment type="caution">
    <text evidence="8">The sequence shown here is derived from an EMBL/GenBank/DDBJ whole genome shotgun (WGS) entry which is preliminary data.</text>
</comment>
<evidence type="ECO:0000256" key="5">
    <source>
        <dbReference type="ARBA" id="ARBA00023136"/>
    </source>
</evidence>
<name>A0AAD4MER1_9BILA</name>
<dbReference type="EMBL" id="JAKKPZ010000993">
    <property type="protein sequence ID" value="KAI1691146.1"/>
    <property type="molecule type" value="Genomic_DNA"/>
</dbReference>
<keyword evidence="8" id="KW-0813">Transport</keyword>
<evidence type="ECO:0000313" key="9">
    <source>
        <dbReference type="Proteomes" id="UP001201812"/>
    </source>
</evidence>
<evidence type="ECO:0000256" key="1">
    <source>
        <dbReference type="ARBA" id="ARBA00004141"/>
    </source>
</evidence>
<feature type="transmembrane region" description="Helical" evidence="6">
    <location>
        <begin position="269"/>
        <end position="294"/>
    </location>
</feature>
<keyword evidence="3 6" id="KW-0812">Transmembrane</keyword>
<feature type="transmembrane region" description="Helical" evidence="6">
    <location>
        <begin position="306"/>
        <end position="326"/>
    </location>
</feature>
<dbReference type="InterPro" id="IPR050360">
    <property type="entry name" value="MFS_Sugar_Transporters"/>
</dbReference>
<feature type="transmembrane region" description="Helical" evidence="6">
    <location>
        <begin position="61"/>
        <end position="84"/>
    </location>
</feature>
<dbReference type="Proteomes" id="UP001201812">
    <property type="component" value="Unassembled WGS sequence"/>
</dbReference>
<dbReference type="Gene3D" id="1.20.1250.20">
    <property type="entry name" value="MFS general substrate transporter like domains"/>
    <property type="match status" value="1"/>
</dbReference>
<keyword evidence="5 6" id="KW-0472">Membrane</keyword>
<feature type="transmembrane region" description="Helical" evidence="6">
    <location>
        <begin position="6"/>
        <end position="26"/>
    </location>
</feature>
<feature type="transmembrane region" description="Helical" evidence="6">
    <location>
        <begin position="38"/>
        <end position="55"/>
    </location>
</feature>
<dbReference type="GO" id="GO:0005351">
    <property type="term" value="F:carbohydrate:proton symporter activity"/>
    <property type="evidence" value="ECO:0007669"/>
    <property type="project" value="TreeGrafter"/>
</dbReference>
<dbReference type="SUPFAM" id="SSF103473">
    <property type="entry name" value="MFS general substrate transporter"/>
    <property type="match status" value="1"/>
</dbReference>
<protein>
    <submittedName>
        <fullName evidence="8">Sugar transporter domain-containing protein</fullName>
    </submittedName>
</protein>
<dbReference type="CDD" id="cd17316">
    <property type="entry name" value="MFS_SV2_like"/>
    <property type="match status" value="1"/>
</dbReference>
<dbReference type="InterPro" id="IPR005828">
    <property type="entry name" value="MFS_sugar_transport-like"/>
</dbReference>
<keyword evidence="8" id="KW-0762">Sugar transport</keyword>
<sequence>MQLDAFWQGLIGASALIGLFLGSLFFGWISDTLGRQKNFLVSFVLITLASVMQFYAETAMGLFLCRVLIGIGLGGDFSVGHAMLAEFSPKKHRGVLLGSFSVVWTVGYVAATFVGTAMLSLGDDAWRWMLASSAIPAGLILIARIGTPESPRWLVNQGRIAEARAIVKKHLGEHVVLDEEPSTQTRSGYGVLFSREYRKRTAFNCLFFVCIVMPYFAIYTFLPSILQKMGLAEGFGTELMLNLLLIIGALIGIWCTVKFSRRGFLINSMAWLMVLTFGVFTLVLSAVSNLVGVFPAESFPTEVRASGIGLATAVSRLGSAVSTFLLPVSVAGIGLSPTMGILAVILVLGAIISWAWAPETKALTLSQACKAEAPVSGITHPPITIRADHLHRGDRQQAAIRQFALDHLPVDHRQPTACQGGVDHLVQGAEFQALVCIDILTAHGRQPVFPDLQALAVVQDVQQRKAPQVRRLTVAEQFRAGDGDVALHHQQLTAAMGRRFQAEADLAVDFREARVVVLVGAEKGEAGFGQGQALGRTDEEGDAEVVFQLFDLAADGALGDVKAHRRLAEAAVAGDFFEDPEHVEGGQLAHERDSTPVVFRVLVLTLSQASQLPHFDRGADQMWELACLR</sequence>
<organism evidence="8 9">
    <name type="scientific">Ditylenchus destructor</name>
    <dbReference type="NCBI Taxonomy" id="166010"/>
    <lineage>
        <taxon>Eukaryota</taxon>
        <taxon>Metazoa</taxon>
        <taxon>Ecdysozoa</taxon>
        <taxon>Nematoda</taxon>
        <taxon>Chromadorea</taxon>
        <taxon>Rhabditida</taxon>
        <taxon>Tylenchina</taxon>
        <taxon>Tylenchomorpha</taxon>
        <taxon>Sphaerularioidea</taxon>
        <taxon>Anguinidae</taxon>
        <taxon>Anguininae</taxon>
        <taxon>Ditylenchus</taxon>
    </lineage>
</organism>
<evidence type="ECO:0000256" key="6">
    <source>
        <dbReference type="SAM" id="Phobius"/>
    </source>
</evidence>
<gene>
    <name evidence="8" type="ORF">DdX_22065</name>
</gene>
<evidence type="ECO:0000259" key="7">
    <source>
        <dbReference type="PROSITE" id="PS50850"/>
    </source>
</evidence>
<dbReference type="AlphaFoldDB" id="A0AAD4MER1"/>
<feature type="transmembrane region" description="Helical" evidence="6">
    <location>
        <begin position="201"/>
        <end position="219"/>
    </location>
</feature>
<accession>A0AAD4MER1</accession>
<dbReference type="PANTHER" id="PTHR48022">
    <property type="entry name" value="PLASTIDIC GLUCOSE TRANSPORTER 4"/>
    <property type="match status" value="1"/>
</dbReference>
<comment type="similarity">
    <text evidence="2">Belongs to the major facilitator superfamily. Sugar transporter (TC 2.A.1.1) family.</text>
</comment>